<evidence type="ECO:0000256" key="9">
    <source>
        <dbReference type="SAM" id="MobiDB-lite"/>
    </source>
</evidence>
<protein>
    <recommendedName>
        <fullName evidence="10">Nanos-type domain-containing protein</fullName>
    </recommendedName>
</protein>
<dbReference type="PROSITE" id="PS51522">
    <property type="entry name" value="ZF_NANOS"/>
    <property type="match status" value="1"/>
</dbReference>
<comment type="caution">
    <text evidence="11">The sequence shown here is derived from an EMBL/GenBank/DDBJ whole genome shotgun (WGS) entry which is preliminary data.</text>
</comment>
<dbReference type="InterPro" id="IPR008705">
    <property type="entry name" value="Nanos/Xcar2"/>
</dbReference>
<reference evidence="11 12" key="1">
    <citation type="journal article" date="2021" name="J. Hered.">
        <title>A chromosome-level genome assembly of the parasitoid wasp, Cotesia glomerata (Hymenoptera: Braconidae).</title>
        <authorList>
            <person name="Pinto B.J."/>
            <person name="Weis J.J."/>
            <person name="Gamble T."/>
            <person name="Ode P.J."/>
            <person name="Paul R."/>
            <person name="Zaspel J.M."/>
        </authorList>
    </citation>
    <scope>NUCLEOTIDE SEQUENCE [LARGE SCALE GENOMIC DNA]</scope>
    <source>
        <strain evidence="11">CgM1</strain>
    </source>
</reference>
<dbReference type="Pfam" id="PF05741">
    <property type="entry name" value="zf-nanos"/>
    <property type="match status" value="1"/>
</dbReference>
<dbReference type="InterPro" id="IPR024161">
    <property type="entry name" value="Znf_nanos-typ"/>
</dbReference>
<keyword evidence="2" id="KW-0963">Cytoplasm</keyword>
<evidence type="ECO:0000256" key="5">
    <source>
        <dbReference type="ARBA" id="ARBA00022833"/>
    </source>
</evidence>
<evidence type="ECO:0000256" key="3">
    <source>
        <dbReference type="ARBA" id="ARBA00022723"/>
    </source>
</evidence>
<accession>A0AAV7IIH3</accession>
<organism evidence="11 12">
    <name type="scientific">Cotesia glomerata</name>
    <name type="common">Lepidopteran parasitic wasp</name>
    <name type="synonym">Apanteles glomeratus</name>
    <dbReference type="NCBI Taxonomy" id="32391"/>
    <lineage>
        <taxon>Eukaryota</taxon>
        <taxon>Metazoa</taxon>
        <taxon>Ecdysozoa</taxon>
        <taxon>Arthropoda</taxon>
        <taxon>Hexapoda</taxon>
        <taxon>Insecta</taxon>
        <taxon>Pterygota</taxon>
        <taxon>Neoptera</taxon>
        <taxon>Endopterygota</taxon>
        <taxon>Hymenoptera</taxon>
        <taxon>Apocrita</taxon>
        <taxon>Ichneumonoidea</taxon>
        <taxon>Braconidae</taxon>
        <taxon>Microgastrinae</taxon>
        <taxon>Cotesia</taxon>
    </lineage>
</organism>
<dbReference type="AlphaFoldDB" id="A0AAV7IIH3"/>
<dbReference type="Gene3D" id="4.10.60.30">
    <property type="entry name" value="Nanos, RNA-binding domain"/>
    <property type="match status" value="1"/>
</dbReference>
<evidence type="ECO:0000256" key="6">
    <source>
        <dbReference type="ARBA" id="ARBA00022845"/>
    </source>
</evidence>
<feature type="domain" description="Nanos-type" evidence="10">
    <location>
        <begin position="91"/>
        <end position="145"/>
    </location>
</feature>
<dbReference type="PANTHER" id="PTHR12887">
    <property type="entry name" value="NANOS PROTEIN"/>
    <property type="match status" value="1"/>
</dbReference>
<evidence type="ECO:0000256" key="4">
    <source>
        <dbReference type="ARBA" id="ARBA00022771"/>
    </source>
</evidence>
<keyword evidence="4 8" id="KW-0863">Zinc-finger</keyword>
<evidence type="ECO:0000313" key="11">
    <source>
        <dbReference type="EMBL" id="KAH0551830.1"/>
    </source>
</evidence>
<dbReference type="EMBL" id="JAHXZJ010001492">
    <property type="protein sequence ID" value="KAH0551830.1"/>
    <property type="molecule type" value="Genomic_DNA"/>
</dbReference>
<evidence type="ECO:0000313" key="12">
    <source>
        <dbReference type="Proteomes" id="UP000826195"/>
    </source>
</evidence>
<evidence type="ECO:0000256" key="7">
    <source>
        <dbReference type="ARBA" id="ARBA00022884"/>
    </source>
</evidence>
<keyword evidence="3" id="KW-0479">Metal-binding</keyword>
<keyword evidence="12" id="KW-1185">Reference proteome</keyword>
<proteinExistence type="inferred from homology"/>
<feature type="compositionally biased region" description="Polar residues" evidence="9">
    <location>
        <begin position="163"/>
        <end position="172"/>
    </location>
</feature>
<feature type="region of interest" description="Disordered" evidence="9">
    <location>
        <begin position="153"/>
        <end position="172"/>
    </location>
</feature>
<gene>
    <name evidence="11" type="ORF">KQX54_001880</name>
</gene>
<dbReference type="GO" id="GO:0005737">
    <property type="term" value="C:cytoplasm"/>
    <property type="evidence" value="ECO:0007669"/>
    <property type="project" value="UniProtKB-SubCell"/>
</dbReference>
<dbReference type="GO" id="GO:0003723">
    <property type="term" value="F:RNA binding"/>
    <property type="evidence" value="ECO:0007669"/>
    <property type="project" value="UniProtKB-UniRule"/>
</dbReference>
<evidence type="ECO:0000256" key="8">
    <source>
        <dbReference type="PROSITE-ProRule" id="PRU00855"/>
    </source>
</evidence>
<keyword evidence="7 8" id="KW-0694">RNA-binding</keyword>
<dbReference type="InterPro" id="IPR038129">
    <property type="entry name" value="Nanos_sf"/>
</dbReference>
<comment type="subcellular location">
    <subcellularLocation>
        <location evidence="1">Cytoplasm</location>
    </subcellularLocation>
</comment>
<keyword evidence="6 8" id="KW-0810">Translation regulation</keyword>
<evidence type="ECO:0000259" key="10">
    <source>
        <dbReference type="PROSITE" id="PS51522"/>
    </source>
</evidence>
<comment type="similarity">
    <text evidence="8">Belongs to the nanos family.</text>
</comment>
<sequence length="172" mass="19898">MMQVQQASLTHRLPVPRIVNGLYPYNQSLYDELLRLFANNLHVEPQRQLEDIMADFRSNGRDFEYCPELENGEIPIVINRRKKNNKPLPTECAFCKNNGEEIQFYKQHILKDLNGRTVCPILRRYTCPICGVNGDQAHTIKYCPLNKSPEPIPLTNAMKRQVRNSAGKTRSK</sequence>
<keyword evidence="5" id="KW-0862">Zinc</keyword>
<dbReference type="Proteomes" id="UP000826195">
    <property type="component" value="Unassembled WGS sequence"/>
</dbReference>
<dbReference type="GO" id="GO:0006417">
    <property type="term" value="P:regulation of translation"/>
    <property type="evidence" value="ECO:0007669"/>
    <property type="project" value="UniProtKB-UniRule"/>
</dbReference>
<evidence type="ECO:0000256" key="1">
    <source>
        <dbReference type="ARBA" id="ARBA00004496"/>
    </source>
</evidence>
<evidence type="ECO:0000256" key="2">
    <source>
        <dbReference type="ARBA" id="ARBA00022490"/>
    </source>
</evidence>
<dbReference type="GO" id="GO:0008270">
    <property type="term" value="F:zinc ion binding"/>
    <property type="evidence" value="ECO:0007669"/>
    <property type="project" value="UniProtKB-KW"/>
</dbReference>
<name>A0AAV7IIH3_COTGL</name>